<reference evidence="19" key="1">
    <citation type="journal article" date="2019" name="Int. J. Syst. Evol. Microbiol.">
        <title>The Global Catalogue of Microorganisms (GCM) 10K type strain sequencing project: providing services to taxonomists for standard genome sequencing and annotation.</title>
        <authorList>
            <consortium name="The Broad Institute Genomics Platform"/>
            <consortium name="The Broad Institute Genome Sequencing Center for Infectious Disease"/>
            <person name="Wu L."/>
            <person name="Ma J."/>
        </authorList>
    </citation>
    <scope>NUCLEOTIDE SEQUENCE [LARGE SCALE GENOMIC DNA]</scope>
    <source>
        <strain evidence="19">CGMCC 1.15399</strain>
    </source>
</reference>
<dbReference type="InterPro" id="IPR017205">
    <property type="entry name" value="Sig_transdc_His_kinase_ChrS"/>
</dbReference>
<feature type="transmembrane region" description="Helical" evidence="16">
    <location>
        <begin position="75"/>
        <end position="96"/>
    </location>
</feature>
<keyword evidence="13" id="KW-0411">Iron-sulfur</keyword>
<comment type="catalytic activity">
    <reaction evidence="1">
        <text>ATP + protein L-histidine = ADP + protein N-phospho-L-histidine.</text>
        <dbReference type="EC" id="2.7.13.3"/>
    </reaction>
</comment>
<keyword evidence="16" id="KW-0812">Transmembrane</keyword>
<keyword evidence="8" id="KW-0808">Transferase</keyword>
<dbReference type="SUPFAM" id="SSF55874">
    <property type="entry name" value="ATPase domain of HSP90 chaperone/DNA topoisomerase II/histidine kinase"/>
    <property type="match status" value="1"/>
</dbReference>
<dbReference type="InterPro" id="IPR011712">
    <property type="entry name" value="Sig_transdc_His_kin_sub3_dim/P"/>
</dbReference>
<dbReference type="InterPro" id="IPR004358">
    <property type="entry name" value="Sig_transdc_His_kin-like_C"/>
</dbReference>
<dbReference type="Gene3D" id="1.20.5.1930">
    <property type="match status" value="1"/>
</dbReference>
<dbReference type="RefSeq" id="WP_246651158.1">
    <property type="nucleotide sequence ID" value="NZ_JAHKRM010000007.1"/>
</dbReference>
<protein>
    <recommendedName>
        <fullName evidence="5">Oxygen sensor histidine kinase NreB</fullName>
        <ecNumber evidence="4">2.7.13.3</ecNumber>
    </recommendedName>
    <alternativeName>
        <fullName evidence="15">Nitrogen regulation protein B</fullName>
    </alternativeName>
</protein>
<accession>A0ABW4GL11</accession>
<evidence type="ECO:0000256" key="12">
    <source>
        <dbReference type="ARBA" id="ARBA00023012"/>
    </source>
</evidence>
<dbReference type="PIRSF" id="PIRSF037434">
    <property type="entry name" value="STHK_ChrS"/>
    <property type="match status" value="1"/>
</dbReference>
<keyword evidence="16" id="KW-0472">Membrane</keyword>
<name>A0ABW4GL11_9ACTN</name>
<dbReference type="PROSITE" id="PS50109">
    <property type="entry name" value="HIS_KIN"/>
    <property type="match status" value="1"/>
</dbReference>
<evidence type="ECO:0000256" key="7">
    <source>
        <dbReference type="ARBA" id="ARBA00022490"/>
    </source>
</evidence>
<dbReference type="Pfam" id="PF07730">
    <property type="entry name" value="HisKA_3"/>
    <property type="match status" value="1"/>
</dbReference>
<dbReference type="Gene3D" id="3.30.565.10">
    <property type="entry name" value="Histidine kinase-like ATPase, C-terminal domain"/>
    <property type="match status" value="1"/>
</dbReference>
<evidence type="ECO:0000256" key="4">
    <source>
        <dbReference type="ARBA" id="ARBA00012438"/>
    </source>
</evidence>
<dbReference type="GO" id="GO:0016301">
    <property type="term" value="F:kinase activity"/>
    <property type="evidence" value="ECO:0007669"/>
    <property type="project" value="UniProtKB-KW"/>
</dbReference>
<keyword evidence="7" id="KW-0963">Cytoplasm</keyword>
<dbReference type="CDD" id="cd16917">
    <property type="entry name" value="HATPase_UhpB-NarQ-NarX-like"/>
    <property type="match status" value="1"/>
</dbReference>
<keyword evidence="6" id="KW-0004">4Fe-4S</keyword>
<dbReference type="Pfam" id="PF02518">
    <property type="entry name" value="HATPase_c"/>
    <property type="match status" value="1"/>
</dbReference>
<feature type="domain" description="Histidine kinase" evidence="17">
    <location>
        <begin position="324"/>
        <end position="427"/>
    </location>
</feature>
<evidence type="ECO:0000256" key="16">
    <source>
        <dbReference type="SAM" id="Phobius"/>
    </source>
</evidence>
<evidence type="ECO:0000256" key="2">
    <source>
        <dbReference type="ARBA" id="ARBA00001966"/>
    </source>
</evidence>
<keyword evidence="11" id="KW-0408">Iron</keyword>
<evidence type="ECO:0000256" key="13">
    <source>
        <dbReference type="ARBA" id="ARBA00023014"/>
    </source>
</evidence>
<comment type="cofactor">
    <cofactor evidence="2">
        <name>[4Fe-4S] cluster</name>
        <dbReference type="ChEBI" id="CHEBI:49883"/>
    </cofactor>
</comment>
<evidence type="ECO:0000256" key="3">
    <source>
        <dbReference type="ARBA" id="ARBA00004496"/>
    </source>
</evidence>
<dbReference type="PANTHER" id="PTHR24421">
    <property type="entry name" value="NITRATE/NITRITE SENSOR PROTEIN NARX-RELATED"/>
    <property type="match status" value="1"/>
</dbReference>
<evidence type="ECO:0000256" key="11">
    <source>
        <dbReference type="ARBA" id="ARBA00023004"/>
    </source>
</evidence>
<comment type="function">
    <text evidence="14">Member of the two-component regulatory system NreB/NreC involved in the control of dissimilatory nitrate/nitrite reduction in response to oxygen. NreB functions as a direct oxygen sensor histidine kinase which is autophosphorylated, in the absence of oxygen, probably at the conserved histidine residue, and transfers its phosphate group probably to a conserved aspartate residue of NreC. NreB/NreC activates the expression of the nitrate (narGHJI) and nitrite (nir) reductase operons, as well as the putative nitrate transporter gene narT.</text>
</comment>
<evidence type="ECO:0000256" key="1">
    <source>
        <dbReference type="ARBA" id="ARBA00000085"/>
    </source>
</evidence>
<evidence type="ECO:0000256" key="5">
    <source>
        <dbReference type="ARBA" id="ARBA00017322"/>
    </source>
</evidence>
<dbReference type="InterPro" id="IPR005467">
    <property type="entry name" value="His_kinase_dom"/>
</dbReference>
<sequence>MMMPRFWADAREHRERPVITVMPYALLALLVAVTVINKRSAGGSLLFDLVLCALAAVWMLCVFTLRPAWRDRPAVMTVFVAVLVVIMMVLVVRDPWFGFFTPAGYVYAFRLLPWPWRLPGVAGVAVVASIAQAYDVDKTTLGGLMTCLAVVAANVLPMCGFAWFAERAAQRNEQRLRALEELGEANRRLEATLAENAGLHERLLAQAREAGVLDERQRMAREIHDTLAQGLTGIITQLQAAEQAGQDPAEWHRHVTAATTLARESLTEARRSVHALRPEPLRTARLSEALADVADRWSALHGVAVQVATTGTARPLPPEAEVALLRTAQEALANVAKHARAGRVGVTLSYMEREVAVDVWDDGRGFDPARLGSGGPHASAGGGESGGFGGFGLVAMRQRIEALSGTLQVESEPGAGTGISACIPTATPAATPVATPVAIPAAQTGVGR</sequence>
<feature type="transmembrane region" description="Helical" evidence="16">
    <location>
        <begin position="116"/>
        <end position="134"/>
    </location>
</feature>
<dbReference type="InterPro" id="IPR036890">
    <property type="entry name" value="HATPase_C_sf"/>
</dbReference>
<feature type="transmembrane region" description="Helical" evidence="16">
    <location>
        <begin position="21"/>
        <end position="37"/>
    </location>
</feature>
<evidence type="ECO:0000259" key="17">
    <source>
        <dbReference type="PROSITE" id="PS50109"/>
    </source>
</evidence>
<evidence type="ECO:0000256" key="8">
    <source>
        <dbReference type="ARBA" id="ARBA00022679"/>
    </source>
</evidence>
<keyword evidence="16" id="KW-1133">Transmembrane helix</keyword>
<proteinExistence type="predicted"/>
<dbReference type="PRINTS" id="PR00344">
    <property type="entry name" value="BCTRLSENSOR"/>
</dbReference>
<dbReference type="EC" id="2.7.13.3" evidence="4"/>
<keyword evidence="12" id="KW-0902">Two-component regulatory system</keyword>
<dbReference type="InterPro" id="IPR050482">
    <property type="entry name" value="Sensor_HK_TwoCompSys"/>
</dbReference>
<evidence type="ECO:0000256" key="9">
    <source>
        <dbReference type="ARBA" id="ARBA00022723"/>
    </source>
</evidence>
<keyword evidence="10 18" id="KW-0418">Kinase</keyword>
<comment type="subcellular location">
    <subcellularLocation>
        <location evidence="3">Cytoplasm</location>
    </subcellularLocation>
</comment>
<comment type="caution">
    <text evidence="18">The sequence shown here is derived from an EMBL/GenBank/DDBJ whole genome shotgun (WGS) entry which is preliminary data.</text>
</comment>
<evidence type="ECO:0000256" key="6">
    <source>
        <dbReference type="ARBA" id="ARBA00022485"/>
    </source>
</evidence>
<feature type="transmembrane region" description="Helical" evidence="16">
    <location>
        <begin position="141"/>
        <end position="165"/>
    </location>
</feature>
<gene>
    <name evidence="18" type="ORF">ACFSJ0_40955</name>
</gene>
<feature type="transmembrane region" description="Helical" evidence="16">
    <location>
        <begin position="43"/>
        <end position="63"/>
    </location>
</feature>
<evidence type="ECO:0000256" key="14">
    <source>
        <dbReference type="ARBA" id="ARBA00024827"/>
    </source>
</evidence>
<dbReference type="InterPro" id="IPR003594">
    <property type="entry name" value="HATPase_dom"/>
</dbReference>
<dbReference type="EMBL" id="JBHUCM010000038">
    <property type="protein sequence ID" value="MFD1543471.1"/>
    <property type="molecule type" value="Genomic_DNA"/>
</dbReference>
<keyword evidence="9" id="KW-0479">Metal-binding</keyword>
<organism evidence="18 19">
    <name type="scientific">Nonomuraea guangzhouensis</name>
    <dbReference type="NCBI Taxonomy" id="1291555"/>
    <lineage>
        <taxon>Bacteria</taxon>
        <taxon>Bacillati</taxon>
        <taxon>Actinomycetota</taxon>
        <taxon>Actinomycetes</taxon>
        <taxon>Streptosporangiales</taxon>
        <taxon>Streptosporangiaceae</taxon>
        <taxon>Nonomuraea</taxon>
    </lineage>
</organism>
<evidence type="ECO:0000256" key="15">
    <source>
        <dbReference type="ARBA" id="ARBA00030800"/>
    </source>
</evidence>
<keyword evidence="19" id="KW-1185">Reference proteome</keyword>
<dbReference type="PANTHER" id="PTHR24421:SF62">
    <property type="entry name" value="SENSORY TRANSDUCTION HISTIDINE KINASE"/>
    <property type="match status" value="1"/>
</dbReference>
<dbReference type="Proteomes" id="UP001597097">
    <property type="component" value="Unassembled WGS sequence"/>
</dbReference>
<evidence type="ECO:0000313" key="19">
    <source>
        <dbReference type="Proteomes" id="UP001597097"/>
    </source>
</evidence>
<dbReference type="SMART" id="SM00387">
    <property type="entry name" value="HATPase_c"/>
    <property type="match status" value="1"/>
</dbReference>
<evidence type="ECO:0000313" key="18">
    <source>
        <dbReference type="EMBL" id="MFD1543471.1"/>
    </source>
</evidence>
<evidence type="ECO:0000256" key="10">
    <source>
        <dbReference type="ARBA" id="ARBA00022777"/>
    </source>
</evidence>